<dbReference type="Proteomes" id="UP000249557">
    <property type="component" value="Unassembled WGS sequence"/>
</dbReference>
<name>A0A2W5BYD1_9BACT</name>
<reference evidence="1 2" key="1">
    <citation type="submission" date="2017-08" db="EMBL/GenBank/DDBJ databases">
        <title>Infants hospitalized years apart are colonized by the same room-sourced microbial strains.</title>
        <authorList>
            <person name="Brooks B."/>
            <person name="Olm M.R."/>
            <person name="Firek B.A."/>
            <person name="Baker R."/>
            <person name="Thomas B.C."/>
            <person name="Morowitz M.J."/>
            <person name="Banfield J.F."/>
        </authorList>
    </citation>
    <scope>NUCLEOTIDE SEQUENCE [LARGE SCALE GENOMIC DNA]</scope>
    <source>
        <strain evidence="1">S2_018_000_R2_104</strain>
    </source>
</reference>
<evidence type="ECO:0000313" key="1">
    <source>
        <dbReference type="EMBL" id="PZO86748.1"/>
    </source>
</evidence>
<comment type="caution">
    <text evidence="1">The sequence shown here is derived from an EMBL/GenBank/DDBJ whole genome shotgun (WGS) entry which is preliminary data.</text>
</comment>
<evidence type="ECO:0000313" key="2">
    <source>
        <dbReference type="Proteomes" id="UP000249557"/>
    </source>
</evidence>
<dbReference type="EMBL" id="QFNK01000095">
    <property type="protein sequence ID" value="PZO86748.1"/>
    <property type="molecule type" value="Genomic_DNA"/>
</dbReference>
<gene>
    <name evidence="1" type="ORF">DI626_05665</name>
</gene>
<organism evidence="1 2">
    <name type="scientific">Micavibrio aeruginosavorus</name>
    <dbReference type="NCBI Taxonomy" id="349221"/>
    <lineage>
        <taxon>Bacteria</taxon>
        <taxon>Pseudomonadati</taxon>
        <taxon>Bdellovibrionota</taxon>
        <taxon>Bdellovibrionia</taxon>
        <taxon>Bdellovibrionales</taxon>
        <taxon>Pseudobdellovibrionaceae</taxon>
        <taxon>Micavibrio</taxon>
    </lineage>
</organism>
<accession>A0A2W5BYD1</accession>
<sequence length="108" mass="12974">MRLNCSYFVLMQDFSDKYGKVAYFGLWAEEYADEFGKRDAWEILRNALKRTKDEDVKSDELEAALHFLERGKDRVRPFQDFRKAITIHDPGERYWAMKDAMQRIWKGL</sequence>
<proteinExistence type="predicted"/>
<protein>
    <submittedName>
        <fullName evidence="1">Uncharacterized protein</fullName>
    </submittedName>
</protein>
<dbReference type="AlphaFoldDB" id="A0A2W5BYD1"/>